<evidence type="ECO:0000313" key="2">
    <source>
        <dbReference type="EMBL" id="KAL1584567.1"/>
    </source>
</evidence>
<dbReference type="EMBL" id="JAAQHG020000025">
    <property type="protein sequence ID" value="KAL1584567.1"/>
    <property type="molecule type" value="Genomic_DNA"/>
</dbReference>
<dbReference type="Proteomes" id="UP000803884">
    <property type="component" value="Unassembled WGS sequence"/>
</dbReference>
<accession>A0AB34KKI1</accession>
<dbReference type="InterPro" id="IPR038883">
    <property type="entry name" value="AN11006-like"/>
</dbReference>
<comment type="caution">
    <text evidence="2">The sequence shown here is derived from an EMBL/GenBank/DDBJ whole genome shotgun (WGS) entry which is preliminary data.</text>
</comment>
<organism evidence="2 3">
    <name type="scientific">Cladosporium halotolerans</name>
    <dbReference type="NCBI Taxonomy" id="1052096"/>
    <lineage>
        <taxon>Eukaryota</taxon>
        <taxon>Fungi</taxon>
        <taxon>Dikarya</taxon>
        <taxon>Ascomycota</taxon>
        <taxon>Pezizomycotina</taxon>
        <taxon>Dothideomycetes</taxon>
        <taxon>Dothideomycetidae</taxon>
        <taxon>Cladosporiales</taxon>
        <taxon>Cladosporiaceae</taxon>
        <taxon>Cladosporium</taxon>
    </lineage>
</organism>
<sequence>MAPKKRGSTNRKGSNTKKGSTVQKGSKMKKGVKREKKTTTAKPPPSKIEPNPNGVNWVEKLPAEVRNQIYREVLVDPDIPLIDLSTTSPPLDPPLLGTNKQVRSEARPMFYLENKFRPLITDFDASALVRWLGDDPKLRDKMYPEFQLDFSPYPPKGLWHRNVSDWIENYLLRKVRRPVHEPGVIPASDTPDAHVIELFDRVDRLLKANVVRGLHRFMKAVDLMIDEMSWKDFRWAAKSDYDTNSNPWGRKCLK</sequence>
<gene>
    <name evidence="2" type="ORF">WHR41_07035</name>
</gene>
<name>A0AB34KKI1_9PEZI</name>
<keyword evidence="3" id="KW-1185">Reference proteome</keyword>
<evidence type="ECO:0000256" key="1">
    <source>
        <dbReference type="SAM" id="MobiDB-lite"/>
    </source>
</evidence>
<feature type="region of interest" description="Disordered" evidence="1">
    <location>
        <begin position="1"/>
        <end position="55"/>
    </location>
</feature>
<dbReference type="PANTHER" id="PTHR42085">
    <property type="entry name" value="F-BOX DOMAIN-CONTAINING PROTEIN"/>
    <property type="match status" value="1"/>
</dbReference>
<feature type="compositionally biased region" description="Basic residues" evidence="1">
    <location>
        <begin position="26"/>
        <end position="36"/>
    </location>
</feature>
<dbReference type="AlphaFoldDB" id="A0AB34KKI1"/>
<evidence type="ECO:0000313" key="3">
    <source>
        <dbReference type="Proteomes" id="UP000803884"/>
    </source>
</evidence>
<proteinExistence type="predicted"/>
<dbReference type="PANTHER" id="PTHR42085:SF2">
    <property type="entry name" value="F-BOX DOMAIN-CONTAINING PROTEIN"/>
    <property type="match status" value="1"/>
</dbReference>
<feature type="compositionally biased region" description="Polar residues" evidence="1">
    <location>
        <begin position="10"/>
        <end position="24"/>
    </location>
</feature>
<dbReference type="GeneID" id="96008478"/>
<dbReference type="RefSeq" id="XP_069227673.1">
    <property type="nucleotide sequence ID" value="XM_069375640.1"/>
</dbReference>
<protein>
    <submittedName>
        <fullName evidence="2">Uncharacterized protein</fullName>
    </submittedName>
</protein>
<reference evidence="2 3" key="1">
    <citation type="journal article" date="2020" name="Microbiol. Resour. Announc.">
        <title>Draft Genome Sequence of a Cladosporium Species Isolated from the Mesophotic Ascidian Didemnum maculosum.</title>
        <authorList>
            <person name="Gioti A."/>
            <person name="Siaperas R."/>
            <person name="Nikolaivits E."/>
            <person name="Le Goff G."/>
            <person name="Ouazzani J."/>
            <person name="Kotoulas G."/>
            <person name="Topakas E."/>
        </authorList>
    </citation>
    <scope>NUCLEOTIDE SEQUENCE [LARGE SCALE GENOMIC DNA]</scope>
    <source>
        <strain evidence="2 3">TM138-S3</strain>
    </source>
</reference>